<keyword evidence="2" id="KW-1185">Reference proteome</keyword>
<evidence type="ECO:0000313" key="1">
    <source>
        <dbReference type="EMBL" id="KAH1182770.1"/>
    </source>
</evidence>
<dbReference type="Proteomes" id="UP000827986">
    <property type="component" value="Unassembled WGS sequence"/>
</dbReference>
<sequence length="153" mass="16831">MDGPGPLLSSGSLTPCPVGRAAWYELRRESKPGCLSRRNPPPWTRGFHCEVALSFQLGSREKGVEPRREKPLVHWQEGAGGRGLVWHRQGTPLAPLSLLQQLPGLREIRVEPFVPGWSSRACAGETAHLHRPCLCLLLGALSQSRRGEPQAFS</sequence>
<reference evidence="1" key="1">
    <citation type="submission" date="2021-09" db="EMBL/GenBank/DDBJ databases">
        <title>The genome of Mauremys mutica provides insights into the evolution of semi-aquatic lifestyle.</title>
        <authorList>
            <person name="Gong S."/>
            <person name="Gao Y."/>
        </authorList>
    </citation>
    <scope>NUCLEOTIDE SEQUENCE</scope>
    <source>
        <strain evidence="1">MM-2020</strain>
        <tissue evidence="1">Muscle</tissue>
    </source>
</reference>
<accession>A0A9D3XPB5</accession>
<dbReference type="EMBL" id="JAHDVG010000466">
    <property type="protein sequence ID" value="KAH1182770.1"/>
    <property type="molecule type" value="Genomic_DNA"/>
</dbReference>
<evidence type="ECO:0000313" key="2">
    <source>
        <dbReference type="Proteomes" id="UP000827986"/>
    </source>
</evidence>
<comment type="caution">
    <text evidence="1">The sequence shown here is derived from an EMBL/GenBank/DDBJ whole genome shotgun (WGS) entry which is preliminary data.</text>
</comment>
<gene>
    <name evidence="1" type="ORF">KIL84_004262</name>
</gene>
<organism evidence="1 2">
    <name type="scientific">Mauremys mutica</name>
    <name type="common">yellowpond turtle</name>
    <dbReference type="NCBI Taxonomy" id="74926"/>
    <lineage>
        <taxon>Eukaryota</taxon>
        <taxon>Metazoa</taxon>
        <taxon>Chordata</taxon>
        <taxon>Craniata</taxon>
        <taxon>Vertebrata</taxon>
        <taxon>Euteleostomi</taxon>
        <taxon>Archelosauria</taxon>
        <taxon>Testudinata</taxon>
        <taxon>Testudines</taxon>
        <taxon>Cryptodira</taxon>
        <taxon>Durocryptodira</taxon>
        <taxon>Testudinoidea</taxon>
        <taxon>Geoemydidae</taxon>
        <taxon>Geoemydinae</taxon>
        <taxon>Mauremys</taxon>
    </lineage>
</organism>
<dbReference type="AlphaFoldDB" id="A0A9D3XPB5"/>
<protein>
    <submittedName>
        <fullName evidence="1">Uncharacterized protein</fullName>
    </submittedName>
</protein>
<proteinExistence type="predicted"/>
<name>A0A9D3XPB5_9SAUR</name>